<comment type="function">
    <text evidence="7">Repressor involved in choline regulation of the bet genes.</text>
</comment>
<feature type="domain" description="HTH tetR-type" evidence="9">
    <location>
        <begin position="8"/>
        <end position="68"/>
    </location>
</feature>
<dbReference type="GO" id="GO:0003700">
    <property type="term" value="F:DNA-binding transcription factor activity"/>
    <property type="evidence" value="ECO:0007669"/>
    <property type="project" value="UniProtKB-UniRule"/>
</dbReference>
<dbReference type="InterPro" id="IPR001647">
    <property type="entry name" value="HTH_TetR"/>
</dbReference>
<evidence type="ECO:0000256" key="3">
    <source>
        <dbReference type="ARBA" id="ARBA00023015"/>
    </source>
</evidence>
<dbReference type="PANTHER" id="PTHR30055:SF234">
    <property type="entry name" value="HTH-TYPE TRANSCRIPTIONAL REGULATOR BETI"/>
    <property type="match status" value="1"/>
</dbReference>
<evidence type="ECO:0000259" key="9">
    <source>
        <dbReference type="PROSITE" id="PS50977"/>
    </source>
</evidence>
<dbReference type="Pfam" id="PF00440">
    <property type="entry name" value="TetR_N"/>
    <property type="match status" value="1"/>
</dbReference>
<dbReference type="AlphaFoldDB" id="A0A212JLU4"/>
<dbReference type="GO" id="GO:0000976">
    <property type="term" value="F:transcription cis-regulatory region binding"/>
    <property type="evidence" value="ECO:0007669"/>
    <property type="project" value="TreeGrafter"/>
</dbReference>
<evidence type="ECO:0000256" key="5">
    <source>
        <dbReference type="ARBA" id="ARBA00023163"/>
    </source>
</evidence>
<dbReference type="InterPro" id="IPR050109">
    <property type="entry name" value="HTH-type_TetR-like_transc_reg"/>
</dbReference>
<dbReference type="HAMAP" id="MF_00768">
    <property type="entry name" value="HTH_type_BetI"/>
    <property type="match status" value="1"/>
</dbReference>
<dbReference type="SUPFAM" id="SSF46689">
    <property type="entry name" value="Homeodomain-like"/>
    <property type="match status" value="1"/>
</dbReference>
<keyword evidence="5 7" id="KW-0804">Transcription</keyword>
<evidence type="ECO:0000256" key="1">
    <source>
        <dbReference type="ARBA" id="ARBA00004719"/>
    </source>
</evidence>
<dbReference type="Gene3D" id="1.10.357.10">
    <property type="entry name" value="Tetracycline Repressor, domain 2"/>
    <property type="match status" value="1"/>
</dbReference>
<dbReference type="InterPro" id="IPR017757">
    <property type="entry name" value="Tscrpt_rep_BetI"/>
</dbReference>
<evidence type="ECO:0000256" key="2">
    <source>
        <dbReference type="ARBA" id="ARBA00022491"/>
    </source>
</evidence>
<evidence type="ECO:0000256" key="4">
    <source>
        <dbReference type="ARBA" id="ARBA00023125"/>
    </source>
</evidence>
<dbReference type="InterPro" id="IPR036271">
    <property type="entry name" value="Tet_transcr_reg_TetR-rel_C_sf"/>
</dbReference>
<comment type="pathway">
    <text evidence="1 7">Amine and polyamine biosynthesis; betaine biosynthesis via choline pathway [regulation].</text>
</comment>
<dbReference type="EMBL" id="FLUO01000001">
    <property type="protein sequence ID" value="SBW00403.1"/>
    <property type="molecule type" value="Genomic_DNA"/>
</dbReference>
<evidence type="ECO:0000313" key="10">
    <source>
        <dbReference type="EMBL" id="SBW00403.1"/>
    </source>
</evidence>
<name>A0A212JLU4_9PROT</name>
<dbReference type="GO" id="GO:0019285">
    <property type="term" value="P:glycine betaine biosynthetic process from choline"/>
    <property type="evidence" value="ECO:0007669"/>
    <property type="project" value="UniProtKB-UniRule"/>
</dbReference>
<sequence>MGRRSLKTVRRDDLIRACIETLAEDGWDGASLARIAGRAGLSAGLVAHYFGDKAELMEATMRHVCFRLWRRQADLLTQARAPIDRVAAVIDANLGSDQFGTESCAIWLAFWAQANHLPRLGRIHRITAARLSSNLRHALGGLLPPETPERAATLARIATGLSILIDGLWLRAALGDVSPAEARSLALAHLDAELARMVCR</sequence>
<keyword evidence="3 7" id="KW-0805">Transcription regulation</keyword>
<comment type="function">
    <text evidence="6">Repressor involved in the biosynthesis of the osmoprotectant glycine betaine. It represses transcription of the choline transporter BetT and the genes of BetAB involved in the synthesis of glycine betaine.</text>
</comment>
<organism evidence="10">
    <name type="scientific">uncultured Alphaproteobacteria bacterium</name>
    <dbReference type="NCBI Taxonomy" id="91750"/>
    <lineage>
        <taxon>Bacteria</taxon>
        <taxon>Pseudomonadati</taxon>
        <taxon>Pseudomonadota</taxon>
        <taxon>Alphaproteobacteria</taxon>
        <taxon>environmental samples</taxon>
    </lineage>
</organism>
<dbReference type="UniPathway" id="UPA00529"/>
<dbReference type="Pfam" id="PF13977">
    <property type="entry name" value="TetR_C_6"/>
    <property type="match status" value="1"/>
</dbReference>
<feature type="DNA-binding region" description="H-T-H motif" evidence="7 8">
    <location>
        <begin position="31"/>
        <end position="50"/>
    </location>
</feature>
<dbReference type="PRINTS" id="PR00455">
    <property type="entry name" value="HTHTETR"/>
</dbReference>
<gene>
    <name evidence="7 10" type="primary">betI</name>
    <name evidence="10" type="ORF">KL86APRO_11293</name>
</gene>
<dbReference type="PROSITE" id="PS50977">
    <property type="entry name" value="HTH_TETR_2"/>
    <property type="match status" value="1"/>
</dbReference>
<dbReference type="GO" id="GO:0045892">
    <property type="term" value="P:negative regulation of DNA-templated transcription"/>
    <property type="evidence" value="ECO:0007669"/>
    <property type="project" value="UniProtKB-UniRule"/>
</dbReference>
<accession>A0A212JLU4</accession>
<reference evidence="10" key="1">
    <citation type="submission" date="2016-04" db="EMBL/GenBank/DDBJ databases">
        <authorList>
            <person name="Evans L.H."/>
            <person name="Alamgir A."/>
            <person name="Owens N."/>
            <person name="Weber N.D."/>
            <person name="Virtaneva K."/>
            <person name="Barbian K."/>
            <person name="Babar A."/>
            <person name="Rosenke K."/>
        </authorList>
    </citation>
    <scope>NUCLEOTIDE SEQUENCE</scope>
    <source>
        <strain evidence="10">86</strain>
    </source>
</reference>
<keyword evidence="4 7" id="KW-0238">DNA-binding</keyword>
<evidence type="ECO:0000256" key="7">
    <source>
        <dbReference type="HAMAP-Rule" id="MF_00768"/>
    </source>
</evidence>
<dbReference type="SUPFAM" id="SSF48498">
    <property type="entry name" value="Tetracyclin repressor-like, C-terminal domain"/>
    <property type="match status" value="1"/>
</dbReference>
<dbReference type="NCBIfam" id="NF001978">
    <property type="entry name" value="PRK00767.1"/>
    <property type="match status" value="1"/>
</dbReference>
<dbReference type="PANTHER" id="PTHR30055">
    <property type="entry name" value="HTH-TYPE TRANSCRIPTIONAL REGULATOR RUTR"/>
    <property type="match status" value="1"/>
</dbReference>
<keyword evidence="2 7" id="KW-0678">Repressor</keyword>
<protein>
    <recommendedName>
        <fullName evidence="7">HTH-type transcriptional regulator BetI</fullName>
    </recommendedName>
</protein>
<evidence type="ECO:0000256" key="8">
    <source>
        <dbReference type="PROSITE-ProRule" id="PRU00335"/>
    </source>
</evidence>
<dbReference type="InterPro" id="IPR009057">
    <property type="entry name" value="Homeodomain-like_sf"/>
</dbReference>
<proteinExistence type="inferred from homology"/>
<dbReference type="InterPro" id="IPR039538">
    <property type="entry name" value="BetI_C"/>
</dbReference>
<evidence type="ECO:0000256" key="6">
    <source>
        <dbReference type="ARBA" id="ARBA00024936"/>
    </source>
</evidence>